<organism evidence="5 6">
    <name type="scientific">Methylobacterium terricola</name>
    <dbReference type="NCBI Taxonomy" id="2583531"/>
    <lineage>
        <taxon>Bacteria</taxon>
        <taxon>Pseudomonadati</taxon>
        <taxon>Pseudomonadota</taxon>
        <taxon>Alphaproteobacteria</taxon>
        <taxon>Hyphomicrobiales</taxon>
        <taxon>Methylobacteriaceae</taxon>
        <taxon>Methylobacterium</taxon>
    </lineage>
</organism>
<evidence type="ECO:0000256" key="1">
    <source>
        <dbReference type="ARBA" id="ARBA00023015"/>
    </source>
</evidence>
<dbReference type="Proteomes" id="UP000305267">
    <property type="component" value="Unassembled WGS sequence"/>
</dbReference>
<dbReference type="InterPro" id="IPR001471">
    <property type="entry name" value="AP2/ERF_dom"/>
</dbReference>
<keyword evidence="2" id="KW-0238">DNA-binding</keyword>
<comment type="caution">
    <text evidence="5">The sequence shown here is derived from an EMBL/GenBank/DDBJ whole genome shotgun (WGS) entry which is preliminary data.</text>
</comment>
<dbReference type="InterPro" id="IPR016177">
    <property type="entry name" value="DNA-bd_dom_sf"/>
</dbReference>
<evidence type="ECO:0000259" key="4">
    <source>
        <dbReference type="PROSITE" id="PS51032"/>
    </source>
</evidence>
<dbReference type="OrthoDB" id="8974199at2"/>
<dbReference type="Gene3D" id="3.90.75.20">
    <property type="match status" value="1"/>
</dbReference>
<sequence length="101" mass="11023">MHRVLTDAPSEMYVDHANGDGLDNRRANMRLATQTQNMANKAVERRNLLGLKGVSAARGKFRATITPNGRKIHLGTFKTPEEAAAAYRGAAVALWGDFAKN</sequence>
<evidence type="ECO:0000256" key="3">
    <source>
        <dbReference type="ARBA" id="ARBA00023163"/>
    </source>
</evidence>
<dbReference type="Gene3D" id="3.30.730.10">
    <property type="entry name" value="AP2/ERF domain"/>
    <property type="match status" value="1"/>
</dbReference>
<keyword evidence="1" id="KW-0805">Transcription regulation</keyword>
<reference evidence="5 6" key="1">
    <citation type="submission" date="2019-06" db="EMBL/GenBank/DDBJ databases">
        <title>Genome of Methylobacterium sp. 17Sr1-39.</title>
        <authorList>
            <person name="Seo T."/>
        </authorList>
    </citation>
    <scope>NUCLEOTIDE SEQUENCE [LARGE SCALE GENOMIC DNA]</scope>
    <source>
        <strain evidence="5 6">17Sr1-39</strain>
    </source>
</reference>
<dbReference type="InterPro" id="IPR044925">
    <property type="entry name" value="His-Me_finger_sf"/>
</dbReference>
<gene>
    <name evidence="5" type="ORF">FF100_05020</name>
</gene>
<dbReference type="InterPro" id="IPR036955">
    <property type="entry name" value="AP2/ERF_dom_sf"/>
</dbReference>
<evidence type="ECO:0000313" key="5">
    <source>
        <dbReference type="EMBL" id="TNC15362.1"/>
    </source>
</evidence>
<evidence type="ECO:0000256" key="2">
    <source>
        <dbReference type="ARBA" id="ARBA00023125"/>
    </source>
</evidence>
<dbReference type="InterPro" id="IPR003615">
    <property type="entry name" value="HNH_nuc"/>
</dbReference>
<dbReference type="GO" id="GO:0003677">
    <property type="term" value="F:DNA binding"/>
    <property type="evidence" value="ECO:0007669"/>
    <property type="project" value="UniProtKB-KW"/>
</dbReference>
<proteinExistence type="predicted"/>
<accession>A0A5C4LRI6</accession>
<dbReference type="SUPFAM" id="SSF54171">
    <property type="entry name" value="DNA-binding domain"/>
    <property type="match status" value="1"/>
</dbReference>
<dbReference type="AlphaFoldDB" id="A0A5C4LRI6"/>
<keyword evidence="3" id="KW-0804">Transcription</keyword>
<dbReference type="PROSITE" id="PS51032">
    <property type="entry name" value="AP2_ERF"/>
    <property type="match status" value="1"/>
</dbReference>
<name>A0A5C4LRI6_9HYPH</name>
<protein>
    <recommendedName>
        <fullName evidence="4">AP2/ERF domain-containing protein</fullName>
    </recommendedName>
</protein>
<dbReference type="SUPFAM" id="SSF54060">
    <property type="entry name" value="His-Me finger endonucleases"/>
    <property type="match status" value="1"/>
</dbReference>
<evidence type="ECO:0000313" key="6">
    <source>
        <dbReference type="Proteomes" id="UP000305267"/>
    </source>
</evidence>
<dbReference type="EMBL" id="VDDA01000002">
    <property type="protein sequence ID" value="TNC15362.1"/>
    <property type="molecule type" value="Genomic_DNA"/>
</dbReference>
<dbReference type="GO" id="GO:0003700">
    <property type="term" value="F:DNA-binding transcription factor activity"/>
    <property type="evidence" value="ECO:0007669"/>
    <property type="project" value="InterPro"/>
</dbReference>
<feature type="domain" description="AP2/ERF" evidence="4">
    <location>
        <begin position="39"/>
        <end position="101"/>
    </location>
</feature>
<dbReference type="Pfam" id="PF13392">
    <property type="entry name" value="HNH_3"/>
    <property type="match status" value="1"/>
</dbReference>
<keyword evidence="6" id="KW-1185">Reference proteome</keyword>